<evidence type="ECO:0000313" key="1">
    <source>
        <dbReference type="EMBL" id="EXK24536.1"/>
    </source>
</evidence>
<dbReference type="EMBL" id="JH659480">
    <property type="protein sequence ID" value="EXK24536.1"/>
    <property type="molecule type" value="Genomic_DNA"/>
</dbReference>
<dbReference type="AlphaFoldDB" id="W9ZTY7"/>
<protein>
    <submittedName>
        <fullName evidence="1">Uncharacterized protein</fullName>
    </submittedName>
</protein>
<name>W9ZTY7_FUSOX</name>
<organism evidence="1">
    <name type="scientific">Fusarium oxysporum f. sp. melonis 26406</name>
    <dbReference type="NCBI Taxonomy" id="1089452"/>
    <lineage>
        <taxon>Eukaryota</taxon>
        <taxon>Fungi</taxon>
        <taxon>Dikarya</taxon>
        <taxon>Ascomycota</taxon>
        <taxon>Pezizomycotina</taxon>
        <taxon>Sordariomycetes</taxon>
        <taxon>Hypocreomycetidae</taxon>
        <taxon>Hypocreales</taxon>
        <taxon>Nectriaceae</taxon>
        <taxon>Fusarium</taxon>
        <taxon>Fusarium oxysporum species complex</taxon>
    </lineage>
</organism>
<reference evidence="1" key="1">
    <citation type="submission" date="2012-04" db="EMBL/GenBank/DDBJ databases">
        <title>The Genome Sequence of Fusarium oxysporum melonis.</title>
        <authorList>
            <consortium name="The Broad Institute Genome Sequencing Platform"/>
            <person name="Ma L.-J."/>
            <person name="Gale L.R."/>
            <person name="Schwartz D.C."/>
            <person name="Zhou S."/>
            <person name="Corby-Kistler H."/>
            <person name="Young S.K."/>
            <person name="Zeng Q."/>
            <person name="Gargeya S."/>
            <person name="Fitzgerald M."/>
            <person name="Haas B."/>
            <person name="Abouelleil A."/>
            <person name="Alvarado L."/>
            <person name="Arachchi H.M."/>
            <person name="Berlin A."/>
            <person name="Brown A."/>
            <person name="Chapman S.B."/>
            <person name="Chen Z."/>
            <person name="Dunbar C."/>
            <person name="Freedman E."/>
            <person name="Gearin G."/>
            <person name="Goldberg J."/>
            <person name="Griggs A."/>
            <person name="Gujja S."/>
            <person name="Heiman D."/>
            <person name="Howarth C."/>
            <person name="Larson L."/>
            <person name="Lui A."/>
            <person name="MacDonald P.J.P."/>
            <person name="Montmayeur A."/>
            <person name="Murphy C."/>
            <person name="Neiman D."/>
            <person name="Pearson M."/>
            <person name="Priest M."/>
            <person name="Roberts A."/>
            <person name="Saif S."/>
            <person name="Shea T."/>
            <person name="Shenoy N."/>
            <person name="Sisk P."/>
            <person name="Stolte C."/>
            <person name="Sykes S."/>
            <person name="Wortman J."/>
            <person name="Nusbaum C."/>
            <person name="Birren B."/>
        </authorList>
    </citation>
    <scope>NUCLEOTIDE SEQUENCE</scope>
    <source>
        <strain evidence="1">26406</strain>
    </source>
</reference>
<dbReference type="Proteomes" id="UP000030703">
    <property type="component" value="Unassembled WGS sequence"/>
</dbReference>
<sequence length="30" mass="3696">MQLRQIRRSLTRPFGSSLKSSFKNRCQKWR</sequence>
<accession>W9ZTY7</accession>
<proteinExistence type="predicted"/>
<gene>
    <name evidence="1" type="ORF">FOMG_18748</name>
</gene>
<reference evidence="1" key="2">
    <citation type="submission" date="2012-05" db="EMBL/GenBank/DDBJ databases">
        <title>Annotation of the Genome Sequence of Fusarium oxysporum f. sp. melonis 26406.</title>
        <authorList>
            <consortium name="The Broad Institute Genomics Platform"/>
            <person name="Ma L.-J."/>
            <person name="Corby-Kistler H."/>
            <person name="Broz K."/>
            <person name="Gale L.R."/>
            <person name="Jonkers W."/>
            <person name="O'Donnell K."/>
            <person name="Ploetz R."/>
            <person name="Steinberg C."/>
            <person name="Schwartz D.C."/>
            <person name="VanEtten H."/>
            <person name="Zhou S."/>
            <person name="Young S.K."/>
            <person name="Zeng Q."/>
            <person name="Gargeya S."/>
            <person name="Fitzgerald M."/>
            <person name="Abouelleil A."/>
            <person name="Alvarado L."/>
            <person name="Chapman S.B."/>
            <person name="Gainer-Dewar J."/>
            <person name="Goldberg J."/>
            <person name="Griggs A."/>
            <person name="Gujja S."/>
            <person name="Hansen M."/>
            <person name="Howarth C."/>
            <person name="Imamovic A."/>
            <person name="Ireland A."/>
            <person name="Larimer J."/>
            <person name="McCowan C."/>
            <person name="Murphy C."/>
            <person name="Pearson M."/>
            <person name="Poon T.W."/>
            <person name="Priest M."/>
            <person name="Roberts A."/>
            <person name="Saif S."/>
            <person name="Shea T."/>
            <person name="Sykes S."/>
            <person name="Wortman J."/>
            <person name="Nusbaum C."/>
            <person name="Birren B."/>
        </authorList>
    </citation>
    <scope>NUCLEOTIDE SEQUENCE</scope>
    <source>
        <strain evidence="1">26406</strain>
    </source>
</reference>
<dbReference type="HOGENOM" id="CLU_3406438_0_0_1"/>
<dbReference type="VEuPathDB" id="FungiDB:FOMG_18748"/>